<gene>
    <name evidence="1" type="ORF">P378_15255</name>
</gene>
<sequence>MIAEPRNTQDCRAETVMDTRLVTVPLSLNNFISPRWF</sequence>
<accession>A0A2C6ME49</accession>
<comment type="caution">
    <text evidence="1">The sequence shown here is derived from an EMBL/GenBank/DDBJ whole genome shotgun (WGS) entry which is preliminary data.</text>
</comment>
<proteinExistence type="predicted"/>
<evidence type="ECO:0000313" key="1">
    <source>
        <dbReference type="EMBL" id="PHJ37633.1"/>
    </source>
</evidence>
<dbReference type="EMBL" id="AWQQ01000088">
    <property type="protein sequence ID" value="PHJ37633.1"/>
    <property type="molecule type" value="Genomic_DNA"/>
</dbReference>
<organism evidence="1 2">
    <name type="scientific">Desulforamulus profundi</name>
    <dbReference type="NCBI Taxonomy" id="1383067"/>
    <lineage>
        <taxon>Bacteria</taxon>
        <taxon>Bacillati</taxon>
        <taxon>Bacillota</taxon>
        <taxon>Clostridia</taxon>
        <taxon>Eubacteriales</taxon>
        <taxon>Peptococcaceae</taxon>
        <taxon>Desulforamulus</taxon>
    </lineage>
</organism>
<dbReference type="AlphaFoldDB" id="A0A2C6ME49"/>
<dbReference type="Proteomes" id="UP000222564">
    <property type="component" value="Unassembled WGS sequence"/>
</dbReference>
<keyword evidence="2" id="KW-1185">Reference proteome</keyword>
<reference evidence="1 2" key="1">
    <citation type="submission" date="2013-09" db="EMBL/GenBank/DDBJ databases">
        <title>Biodegradation of hydrocarbons in the deep terrestrial subsurface : characterization of a microbial consortium composed of two Desulfotomaculum species originating from a deep geological formation.</title>
        <authorList>
            <person name="Aullo T."/>
            <person name="Berlendis S."/>
            <person name="Lascourreges J.-F."/>
            <person name="Dessort D."/>
            <person name="Saint-Laurent S."/>
            <person name="Schraauwers B."/>
            <person name="Mas J."/>
            <person name="Magot M."/>
            <person name="Ranchou-Peyruse A."/>
        </authorList>
    </citation>
    <scope>NUCLEOTIDE SEQUENCE [LARGE SCALE GENOMIC DNA]</scope>
    <source>
        <strain evidence="1 2">Bs107</strain>
    </source>
</reference>
<name>A0A2C6ME49_9FIRM</name>
<evidence type="ECO:0000313" key="2">
    <source>
        <dbReference type="Proteomes" id="UP000222564"/>
    </source>
</evidence>
<protein>
    <submittedName>
        <fullName evidence="1">Uncharacterized protein</fullName>
    </submittedName>
</protein>